<accession>A0AAV7T031</accession>
<reference evidence="1" key="1">
    <citation type="journal article" date="2022" name="bioRxiv">
        <title>Sequencing and chromosome-scale assembly of the giantPleurodeles waltlgenome.</title>
        <authorList>
            <person name="Brown T."/>
            <person name="Elewa A."/>
            <person name="Iarovenko S."/>
            <person name="Subramanian E."/>
            <person name="Araus A.J."/>
            <person name="Petzold A."/>
            <person name="Susuki M."/>
            <person name="Suzuki K.-i.T."/>
            <person name="Hayashi T."/>
            <person name="Toyoda A."/>
            <person name="Oliveira C."/>
            <person name="Osipova E."/>
            <person name="Leigh N.D."/>
            <person name="Simon A."/>
            <person name="Yun M.H."/>
        </authorList>
    </citation>
    <scope>NUCLEOTIDE SEQUENCE</scope>
    <source>
        <strain evidence="1">20211129_DDA</strain>
        <tissue evidence="1">Liver</tissue>
    </source>
</reference>
<keyword evidence="2" id="KW-1185">Reference proteome</keyword>
<protein>
    <submittedName>
        <fullName evidence="1">Uncharacterized protein</fullName>
    </submittedName>
</protein>
<dbReference type="Proteomes" id="UP001066276">
    <property type="component" value="Chromosome 4_1"/>
</dbReference>
<gene>
    <name evidence="1" type="ORF">NDU88_001630</name>
</gene>
<dbReference type="EMBL" id="JANPWB010000007">
    <property type="protein sequence ID" value="KAJ1169739.1"/>
    <property type="molecule type" value="Genomic_DNA"/>
</dbReference>
<evidence type="ECO:0000313" key="2">
    <source>
        <dbReference type="Proteomes" id="UP001066276"/>
    </source>
</evidence>
<sequence>MPRDVVSLQALELMCRLPPLLDHLGIADYHTRPCSGLPPRCARDTYGKGVQASGWTRQLLSAADQVTERFRIYYSDLYKTRLAVDDEAVIYHLMPTVIKWLSAEHRGHLTAPFCTAELRAALKGMSSGKASGTNGLPVVFYKAYQDQLILHLVTLYDEMAKEGCMPHYM</sequence>
<name>A0AAV7T031_PLEWA</name>
<dbReference type="AlphaFoldDB" id="A0AAV7T031"/>
<proteinExistence type="predicted"/>
<organism evidence="1 2">
    <name type="scientific">Pleurodeles waltl</name>
    <name type="common">Iberian ribbed newt</name>
    <dbReference type="NCBI Taxonomy" id="8319"/>
    <lineage>
        <taxon>Eukaryota</taxon>
        <taxon>Metazoa</taxon>
        <taxon>Chordata</taxon>
        <taxon>Craniata</taxon>
        <taxon>Vertebrata</taxon>
        <taxon>Euteleostomi</taxon>
        <taxon>Amphibia</taxon>
        <taxon>Batrachia</taxon>
        <taxon>Caudata</taxon>
        <taxon>Salamandroidea</taxon>
        <taxon>Salamandridae</taxon>
        <taxon>Pleurodelinae</taxon>
        <taxon>Pleurodeles</taxon>
    </lineage>
</organism>
<comment type="caution">
    <text evidence="1">The sequence shown here is derived from an EMBL/GenBank/DDBJ whole genome shotgun (WGS) entry which is preliminary data.</text>
</comment>
<evidence type="ECO:0000313" key="1">
    <source>
        <dbReference type="EMBL" id="KAJ1169739.1"/>
    </source>
</evidence>